<evidence type="ECO:0000313" key="3">
    <source>
        <dbReference type="Proteomes" id="UP001470230"/>
    </source>
</evidence>
<evidence type="ECO:0000313" key="1">
    <source>
        <dbReference type="EMBL" id="KAK8834396.1"/>
    </source>
</evidence>
<name>A0ABR2GL26_9EUKA</name>
<comment type="caution">
    <text evidence="1">The sequence shown here is derived from an EMBL/GenBank/DDBJ whole genome shotgun (WGS) entry which is preliminary data.</text>
</comment>
<reference evidence="1 3" key="1">
    <citation type="submission" date="2024-04" db="EMBL/GenBank/DDBJ databases">
        <title>Tritrichomonas musculus Genome.</title>
        <authorList>
            <person name="Alves-Ferreira E."/>
            <person name="Grigg M."/>
            <person name="Lorenzi H."/>
            <person name="Galac M."/>
        </authorList>
    </citation>
    <scope>NUCLEOTIDE SEQUENCE [LARGE SCALE GENOMIC DNA]</scope>
    <source>
        <strain evidence="1 3">EAF2021</strain>
    </source>
</reference>
<evidence type="ECO:0000313" key="2">
    <source>
        <dbReference type="EMBL" id="KAK8843313.1"/>
    </source>
</evidence>
<proteinExistence type="predicted"/>
<organism evidence="1 3">
    <name type="scientific">Tritrichomonas musculus</name>
    <dbReference type="NCBI Taxonomy" id="1915356"/>
    <lineage>
        <taxon>Eukaryota</taxon>
        <taxon>Metamonada</taxon>
        <taxon>Parabasalia</taxon>
        <taxon>Tritrichomonadida</taxon>
        <taxon>Tritrichomonadidae</taxon>
        <taxon>Tritrichomonas</taxon>
    </lineage>
</organism>
<dbReference type="EMBL" id="JAPFFF010000035">
    <property type="protein sequence ID" value="KAK8843313.1"/>
    <property type="molecule type" value="Genomic_DNA"/>
</dbReference>
<accession>A0ABR2GL26</accession>
<keyword evidence="3" id="KW-1185">Reference proteome</keyword>
<dbReference type="EMBL" id="JAPFFF010000416">
    <property type="protein sequence ID" value="KAK8834396.1"/>
    <property type="molecule type" value="Genomic_DNA"/>
</dbReference>
<protein>
    <submittedName>
        <fullName evidence="1">Uncharacterized protein</fullName>
    </submittedName>
</protein>
<gene>
    <name evidence="2" type="ORF">M9Y10_025168</name>
    <name evidence="1" type="ORF">M9Y10_031238</name>
</gene>
<sequence length="83" mass="9680">MSQLENTEISKLVELLNIFEKKHTSLETWLEAVGNNETILRYELIGYINECLSNSKYDGEDNYDNIYWFAKGLSLPPPKPLKR</sequence>
<dbReference type="Proteomes" id="UP001470230">
    <property type="component" value="Unassembled WGS sequence"/>
</dbReference>